<keyword evidence="3" id="KW-1185">Reference proteome</keyword>
<proteinExistence type="predicted"/>
<evidence type="ECO:0000256" key="1">
    <source>
        <dbReference type="SAM" id="MobiDB-lite"/>
    </source>
</evidence>
<sequence length="298" mass="33294">MAPRGSSSRRGSKAAKTKAPSPSSKIQEDPKPHPTAHTVSSHNTTTINANHSQQGENTIDDALVPTEVEKNTSSPQEQLHERSIHRSSRIKVAAKRTAEVTIRERSGSLRPRAVLKPSWKLQGQPPVMKTERAADRATDTIDMSHGQQGKSSTLSDAKRDHEVITQGIEDDARLFLSFVSSFWSNPHDQERRRFEWEAANIMLDFSFNAVVRPRSEATVHGERVQQEKQLSQWEAAAILVTKSGIAPHDEHVQEDENESCSSLSRDATKIDELSNDRTISPGRKRFVFGGADNHEFFF</sequence>
<dbReference type="AlphaFoldDB" id="A0A5C3NA34"/>
<evidence type="ECO:0000313" key="2">
    <source>
        <dbReference type="EMBL" id="TFK50701.1"/>
    </source>
</evidence>
<dbReference type="Proteomes" id="UP000305948">
    <property type="component" value="Unassembled WGS sequence"/>
</dbReference>
<name>A0A5C3NA34_9AGAM</name>
<dbReference type="EMBL" id="ML213513">
    <property type="protein sequence ID" value="TFK50701.1"/>
    <property type="molecule type" value="Genomic_DNA"/>
</dbReference>
<feature type="region of interest" description="Disordered" evidence="1">
    <location>
        <begin position="1"/>
        <end position="92"/>
    </location>
</feature>
<gene>
    <name evidence="2" type="ORF">OE88DRAFT_1726494</name>
</gene>
<protein>
    <submittedName>
        <fullName evidence="2">Uncharacterized protein</fullName>
    </submittedName>
</protein>
<accession>A0A5C3NA34</accession>
<reference evidence="2 3" key="1">
    <citation type="journal article" date="2019" name="Nat. Ecol. Evol.">
        <title>Megaphylogeny resolves global patterns of mushroom evolution.</title>
        <authorList>
            <person name="Varga T."/>
            <person name="Krizsan K."/>
            <person name="Foldi C."/>
            <person name="Dima B."/>
            <person name="Sanchez-Garcia M."/>
            <person name="Sanchez-Ramirez S."/>
            <person name="Szollosi G.J."/>
            <person name="Szarkandi J.G."/>
            <person name="Papp V."/>
            <person name="Albert L."/>
            <person name="Andreopoulos W."/>
            <person name="Angelini C."/>
            <person name="Antonin V."/>
            <person name="Barry K.W."/>
            <person name="Bougher N.L."/>
            <person name="Buchanan P."/>
            <person name="Buyck B."/>
            <person name="Bense V."/>
            <person name="Catcheside P."/>
            <person name="Chovatia M."/>
            <person name="Cooper J."/>
            <person name="Damon W."/>
            <person name="Desjardin D."/>
            <person name="Finy P."/>
            <person name="Geml J."/>
            <person name="Haridas S."/>
            <person name="Hughes K."/>
            <person name="Justo A."/>
            <person name="Karasinski D."/>
            <person name="Kautmanova I."/>
            <person name="Kiss B."/>
            <person name="Kocsube S."/>
            <person name="Kotiranta H."/>
            <person name="LaButti K.M."/>
            <person name="Lechner B.E."/>
            <person name="Liimatainen K."/>
            <person name="Lipzen A."/>
            <person name="Lukacs Z."/>
            <person name="Mihaltcheva S."/>
            <person name="Morgado L.N."/>
            <person name="Niskanen T."/>
            <person name="Noordeloos M.E."/>
            <person name="Ohm R.A."/>
            <person name="Ortiz-Santana B."/>
            <person name="Ovrebo C."/>
            <person name="Racz N."/>
            <person name="Riley R."/>
            <person name="Savchenko A."/>
            <person name="Shiryaev A."/>
            <person name="Soop K."/>
            <person name="Spirin V."/>
            <person name="Szebenyi C."/>
            <person name="Tomsovsky M."/>
            <person name="Tulloss R.E."/>
            <person name="Uehling J."/>
            <person name="Grigoriev I.V."/>
            <person name="Vagvolgyi C."/>
            <person name="Papp T."/>
            <person name="Martin F.M."/>
            <person name="Miettinen O."/>
            <person name="Hibbett D.S."/>
            <person name="Nagy L.G."/>
        </authorList>
    </citation>
    <scope>NUCLEOTIDE SEQUENCE [LARGE SCALE GENOMIC DNA]</scope>
    <source>
        <strain evidence="2 3">OMC1185</strain>
    </source>
</reference>
<evidence type="ECO:0000313" key="3">
    <source>
        <dbReference type="Proteomes" id="UP000305948"/>
    </source>
</evidence>
<feature type="compositionally biased region" description="Polar residues" evidence="1">
    <location>
        <begin position="37"/>
        <end position="57"/>
    </location>
</feature>
<organism evidence="2 3">
    <name type="scientific">Heliocybe sulcata</name>
    <dbReference type="NCBI Taxonomy" id="5364"/>
    <lineage>
        <taxon>Eukaryota</taxon>
        <taxon>Fungi</taxon>
        <taxon>Dikarya</taxon>
        <taxon>Basidiomycota</taxon>
        <taxon>Agaricomycotina</taxon>
        <taxon>Agaricomycetes</taxon>
        <taxon>Gloeophyllales</taxon>
        <taxon>Gloeophyllaceae</taxon>
        <taxon>Heliocybe</taxon>
    </lineage>
</organism>